<dbReference type="Gene3D" id="3.30.70.920">
    <property type="match status" value="1"/>
</dbReference>
<dbReference type="InterPro" id="IPR019887">
    <property type="entry name" value="Tscrpt_reg_AsnC/Lrp_C"/>
</dbReference>
<dbReference type="RefSeq" id="WP_379187016.1">
    <property type="nucleotide sequence ID" value="NZ_JBHSOW010000016.1"/>
</dbReference>
<keyword evidence="3" id="KW-0804">Transcription</keyword>
<reference evidence="6" key="1">
    <citation type="journal article" date="2019" name="Int. J. Syst. Evol. Microbiol.">
        <title>The Global Catalogue of Microorganisms (GCM) 10K type strain sequencing project: providing services to taxonomists for standard genome sequencing and annotation.</title>
        <authorList>
            <consortium name="The Broad Institute Genomics Platform"/>
            <consortium name="The Broad Institute Genome Sequencing Center for Infectious Disease"/>
            <person name="Wu L."/>
            <person name="Ma J."/>
        </authorList>
    </citation>
    <scope>NUCLEOTIDE SEQUENCE [LARGE SCALE GENOMIC DNA]</scope>
    <source>
        <strain evidence="6">CGMCC 1.3240</strain>
    </source>
</reference>
<evidence type="ECO:0000313" key="5">
    <source>
        <dbReference type="EMBL" id="MFC5648544.1"/>
    </source>
</evidence>
<dbReference type="PANTHER" id="PTHR30154">
    <property type="entry name" value="LEUCINE-RESPONSIVE REGULATORY PROTEIN"/>
    <property type="match status" value="1"/>
</dbReference>
<evidence type="ECO:0000256" key="2">
    <source>
        <dbReference type="ARBA" id="ARBA00023125"/>
    </source>
</evidence>
<dbReference type="PANTHER" id="PTHR30154:SF34">
    <property type="entry name" value="TRANSCRIPTIONAL REGULATOR AZLB"/>
    <property type="match status" value="1"/>
</dbReference>
<dbReference type="SMART" id="SM00344">
    <property type="entry name" value="HTH_ASNC"/>
    <property type="match status" value="1"/>
</dbReference>
<dbReference type="EMBL" id="JBHSOW010000016">
    <property type="protein sequence ID" value="MFC5648544.1"/>
    <property type="molecule type" value="Genomic_DNA"/>
</dbReference>
<dbReference type="InterPro" id="IPR019888">
    <property type="entry name" value="Tscrpt_reg_AsnC-like"/>
</dbReference>
<dbReference type="InterPro" id="IPR011008">
    <property type="entry name" value="Dimeric_a/b-barrel"/>
</dbReference>
<dbReference type="PROSITE" id="PS50956">
    <property type="entry name" value="HTH_ASNC_2"/>
    <property type="match status" value="1"/>
</dbReference>
<dbReference type="InterPro" id="IPR036388">
    <property type="entry name" value="WH-like_DNA-bd_sf"/>
</dbReference>
<evidence type="ECO:0000259" key="4">
    <source>
        <dbReference type="PROSITE" id="PS50956"/>
    </source>
</evidence>
<dbReference type="SUPFAM" id="SSF46785">
    <property type="entry name" value="Winged helix' DNA-binding domain"/>
    <property type="match status" value="1"/>
</dbReference>
<name>A0ABW0VV31_9BACL</name>
<dbReference type="Proteomes" id="UP001596047">
    <property type="component" value="Unassembled WGS sequence"/>
</dbReference>
<evidence type="ECO:0000256" key="3">
    <source>
        <dbReference type="ARBA" id="ARBA00023163"/>
    </source>
</evidence>
<dbReference type="InterPro" id="IPR036390">
    <property type="entry name" value="WH_DNA-bd_sf"/>
</dbReference>
<keyword evidence="2" id="KW-0238">DNA-binding</keyword>
<sequence length="152" mass="17292">MSNVQIDDIDMKIISMLHENGRISYTDLAKEVGLSRVAIQSRVNALMDNNIIERFTVVINAENIGMAVSAFLNVEVEPQYLQQIAEKLANDPYMTAVYHMTGPSKLHMHAVFANNQEMEKFLREKLYVLPGIMSVDCQLLITRYKNQMGINI</sequence>
<dbReference type="Gene3D" id="1.10.10.10">
    <property type="entry name" value="Winged helix-like DNA-binding domain superfamily/Winged helix DNA-binding domain"/>
    <property type="match status" value="1"/>
</dbReference>
<proteinExistence type="predicted"/>
<dbReference type="Pfam" id="PF01037">
    <property type="entry name" value="AsnC_trans_reg"/>
    <property type="match status" value="1"/>
</dbReference>
<evidence type="ECO:0000256" key="1">
    <source>
        <dbReference type="ARBA" id="ARBA00023015"/>
    </source>
</evidence>
<dbReference type="InterPro" id="IPR011991">
    <property type="entry name" value="ArsR-like_HTH"/>
</dbReference>
<keyword evidence="1" id="KW-0805">Transcription regulation</keyword>
<organism evidence="5 6">
    <name type="scientific">Paenibacillus solisilvae</name>
    <dbReference type="NCBI Taxonomy" id="2486751"/>
    <lineage>
        <taxon>Bacteria</taxon>
        <taxon>Bacillati</taxon>
        <taxon>Bacillota</taxon>
        <taxon>Bacilli</taxon>
        <taxon>Bacillales</taxon>
        <taxon>Paenibacillaceae</taxon>
        <taxon>Paenibacillus</taxon>
    </lineage>
</organism>
<gene>
    <name evidence="5" type="ORF">ACFPYJ_05260</name>
</gene>
<protein>
    <submittedName>
        <fullName evidence="5">Lrp/AsnC family transcriptional regulator</fullName>
    </submittedName>
</protein>
<dbReference type="InterPro" id="IPR000485">
    <property type="entry name" value="AsnC-type_HTH_dom"/>
</dbReference>
<evidence type="ECO:0000313" key="6">
    <source>
        <dbReference type="Proteomes" id="UP001596047"/>
    </source>
</evidence>
<keyword evidence="6" id="KW-1185">Reference proteome</keyword>
<dbReference type="Pfam" id="PF13404">
    <property type="entry name" value="HTH_AsnC-type"/>
    <property type="match status" value="1"/>
</dbReference>
<dbReference type="CDD" id="cd00090">
    <property type="entry name" value="HTH_ARSR"/>
    <property type="match status" value="1"/>
</dbReference>
<comment type="caution">
    <text evidence="5">The sequence shown here is derived from an EMBL/GenBank/DDBJ whole genome shotgun (WGS) entry which is preliminary data.</text>
</comment>
<dbReference type="SUPFAM" id="SSF54909">
    <property type="entry name" value="Dimeric alpha+beta barrel"/>
    <property type="match status" value="1"/>
</dbReference>
<dbReference type="PRINTS" id="PR00033">
    <property type="entry name" value="HTHASNC"/>
</dbReference>
<accession>A0ABW0VV31</accession>
<feature type="domain" description="HTH asnC-type" evidence="4">
    <location>
        <begin position="6"/>
        <end position="67"/>
    </location>
</feature>